<dbReference type="AlphaFoldDB" id="A0AAN9IB12"/>
<evidence type="ECO:0000313" key="2">
    <source>
        <dbReference type="Proteomes" id="UP001372338"/>
    </source>
</evidence>
<proteinExistence type="predicted"/>
<gene>
    <name evidence="1" type="ORF">RIF29_13837</name>
</gene>
<accession>A0AAN9IB12</accession>
<keyword evidence="2" id="KW-1185">Reference proteome</keyword>
<organism evidence="1 2">
    <name type="scientific">Crotalaria pallida</name>
    <name type="common">Smooth rattlebox</name>
    <name type="synonym">Crotalaria striata</name>
    <dbReference type="NCBI Taxonomy" id="3830"/>
    <lineage>
        <taxon>Eukaryota</taxon>
        <taxon>Viridiplantae</taxon>
        <taxon>Streptophyta</taxon>
        <taxon>Embryophyta</taxon>
        <taxon>Tracheophyta</taxon>
        <taxon>Spermatophyta</taxon>
        <taxon>Magnoliopsida</taxon>
        <taxon>eudicotyledons</taxon>
        <taxon>Gunneridae</taxon>
        <taxon>Pentapetalae</taxon>
        <taxon>rosids</taxon>
        <taxon>fabids</taxon>
        <taxon>Fabales</taxon>
        <taxon>Fabaceae</taxon>
        <taxon>Papilionoideae</taxon>
        <taxon>50 kb inversion clade</taxon>
        <taxon>genistoids sensu lato</taxon>
        <taxon>core genistoids</taxon>
        <taxon>Crotalarieae</taxon>
        <taxon>Crotalaria</taxon>
    </lineage>
</organism>
<comment type="caution">
    <text evidence="1">The sequence shown here is derived from an EMBL/GenBank/DDBJ whole genome shotgun (WGS) entry which is preliminary data.</text>
</comment>
<dbReference type="EMBL" id="JAYWIO010000003">
    <property type="protein sequence ID" value="KAK7272797.1"/>
    <property type="molecule type" value="Genomic_DNA"/>
</dbReference>
<sequence>MINVLNALLSEPEWASLVKGACFVRSITLDVKVSEPALMEIFRNLGNAYYNSMFEGLLLLDDETDASLDFNSADVSLRFQKGERGWLGFDLILVHFCELLPIGTSFIHHSSFSFSF</sequence>
<reference evidence="1 2" key="1">
    <citation type="submission" date="2024-01" db="EMBL/GenBank/DDBJ databases">
        <title>The genomes of 5 underutilized Papilionoideae crops provide insights into root nodulation and disease resistanc.</title>
        <authorList>
            <person name="Yuan L."/>
        </authorList>
    </citation>
    <scope>NUCLEOTIDE SEQUENCE [LARGE SCALE GENOMIC DNA]</scope>
    <source>
        <strain evidence="1">ZHUSHIDOU_FW_LH</strain>
        <tissue evidence="1">Leaf</tissue>
    </source>
</reference>
<name>A0AAN9IB12_CROPI</name>
<protein>
    <submittedName>
        <fullName evidence="1">Uncharacterized protein</fullName>
    </submittedName>
</protein>
<dbReference type="Proteomes" id="UP001372338">
    <property type="component" value="Unassembled WGS sequence"/>
</dbReference>
<evidence type="ECO:0000313" key="1">
    <source>
        <dbReference type="EMBL" id="KAK7272797.1"/>
    </source>
</evidence>